<evidence type="ECO:0000256" key="1">
    <source>
        <dbReference type="SAM" id="SignalP"/>
    </source>
</evidence>
<dbReference type="EMBL" id="PQIB02000015">
    <property type="protein sequence ID" value="RLM65273.1"/>
    <property type="molecule type" value="Genomic_DNA"/>
</dbReference>
<proteinExistence type="predicted"/>
<protein>
    <recommendedName>
        <fullName evidence="4">Secreted protein</fullName>
    </recommendedName>
</protein>
<dbReference type="Proteomes" id="UP000275267">
    <property type="component" value="Unassembled WGS sequence"/>
</dbReference>
<reference evidence="3" key="1">
    <citation type="journal article" date="2019" name="Nat. Commun.">
        <title>The genome of broomcorn millet.</title>
        <authorList>
            <person name="Zou C."/>
            <person name="Miki D."/>
            <person name="Li D."/>
            <person name="Tang Q."/>
            <person name="Xiao L."/>
            <person name="Rajput S."/>
            <person name="Deng P."/>
            <person name="Jia W."/>
            <person name="Huang R."/>
            <person name="Zhang M."/>
            <person name="Sun Y."/>
            <person name="Hu J."/>
            <person name="Fu X."/>
            <person name="Schnable P.S."/>
            <person name="Li F."/>
            <person name="Zhang H."/>
            <person name="Feng B."/>
            <person name="Zhu X."/>
            <person name="Liu R."/>
            <person name="Schnable J.C."/>
            <person name="Zhu J.-K."/>
            <person name="Zhang H."/>
        </authorList>
    </citation>
    <scope>NUCLEOTIDE SEQUENCE [LARGE SCALE GENOMIC DNA]</scope>
</reference>
<gene>
    <name evidence="2" type="ORF">C2845_PM16G21900</name>
</gene>
<accession>A0A3L6PW35</accession>
<comment type="caution">
    <text evidence="2">The sequence shown here is derived from an EMBL/GenBank/DDBJ whole genome shotgun (WGS) entry which is preliminary data.</text>
</comment>
<evidence type="ECO:0000313" key="3">
    <source>
        <dbReference type="Proteomes" id="UP000275267"/>
    </source>
</evidence>
<sequence length="90" mass="9542">MDCKVILACAILLLTTGTSASSLSAPGDVLPPAIRLTKPPSALPAKEARIPTAIESNEARPSVGEEKVLIPVASNMFFPRRLPPCMSRRC</sequence>
<name>A0A3L6PW35_PANMI</name>
<feature type="signal peptide" evidence="1">
    <location>
        <begin position="1"/>
        <end position="20"/>
    </location>
</feature>
<keyword evidence="1" id="KW-0732">Signal</keyword>
<evidence type="ECO:0000313" key="2">
    <source>
        <dbReference type="EMBL" id="RLM65273.1"/>
    </source>
</evidence>
<evidence type="ECO:0008006" key="4">
    <source>
        <dbReference type="Google" id="ProtNLM"/>
    </source>
</evidence>
<feature type="chain" id="PRO_5017927476" description="Secreted protein" evidence="1">
    <location>
        <begin position="21"/>
        <end position="90"/>
    </location>
</feature>
<organism evidence="2 3">
    <name type="scientific">Panicum miliaceum</name>
    <name type="common">Proso millet</name>
    <name type="synonym">Broomcorn millet</name>
    <dbReference type="NCBI Taxonomy" id="4540"/>
    <lineage>
        <taxon>Eukaryota</taxon>
        <taxon>Viridiplantae</taxon>
        <taxon>Streptophyta</taxon>
        <taxon>Embryophyta</taxon>
        <taxon>Tracheophyta</taxon>
        <taxon>Spermatophyta</taxon>
        <taxon>Magnoliopsida</taxon>
        <taxon>Liliopsida</taxon>
        <taxon>Poales</taxon>
        <taxon>Poaceae</taxon>
        <taxon>PACMAD clade</taxon>
        <taxon>Panicoideae</taxon>
        <taxon>Panicodae</taxon>
        <taxon>Paniceae</taxon>
        <taxon>Panicinae</taxon>
        <taxon>Panicum</taxon>
        <taxon>Panicum sect. Panicum</taxon>
    </lineage>
</organism>
<dbReference type="AlphaFoldDB" id="A0A3L6PW35"/>
<keyword evidence="3" id="KW-1185">Reference proteome</keyword>